<evidence type="ECO:0000259" key="2">
    <source>
        <dbReference type="Pfam" id="PF01965"/>
    </source>
</evidence>
<accession>A0A7S7SM69</accession>
<dbReference type="NCBIfam" id="TIGR01382">
    <property type="entry name" value="PfpI"/>
    <property type="match status" value="1"/>
</dbReference>
<evidence type="ECO:0000256" key="1">
    <source>
        <dbReference type="ARBA" id="ARBA00008542"/>
    </source>
</evidence>
<gene>
    <name evidence="3" type="ORF">IRI77_13690</name>
</gene>
<organism evidence="3 4">
    <name type="scientific">Paludibaculum fermentans</name>
    <dbReference type="NCBI Taxonomy" id="1473598"/>
    <lineage>
        <taxon>Bacteria</taxon>
        <taxon>Pseudomonadati</taxon>
        <taxon>Acidobacteriota</taxon>
        <taxon>Terriglobia</taxon>
        <taxon>Bryobacterales</taxon>
        <taxon>Bryobacteraceae</taxon>
        <taxon>Paludibaculum</taxon>
    </lineage>
</organism>
<keyword evidence="4" id="KW-1185">Reference proteome</keyword>
<dbReference type="PROSITE" id="PS51276">
    <property type="entry name" value="PEPTIDASE_C56_PFPI"/>
    <property type="match status" value="1"/>
</dbReference>
<protein>
    <submittedName>
        <fullName evidence="3">Type 1 glutamine amidotransferase</fullName>
    </submittedName>
</protein>
<feature type="domain" description="DJ-1/PfpI" evidence="2">
    <location>
        <begin position="6"/>
        <end position="169"/>
    </location>
</feature>
<dbReference type="RefSeq" id="WP_194452609.1">
    <property type="nucleotide sequence ID" value="NZ_CP063849.1"/>
</dbReference>
<dbReference type="SUPFAM" id="SSF52317">
    <property type="entry name" value="Class I glutamine amidotransferase-like"/>
    <property type="match status" value="1"/>
</dbReference>
<dbReference type="Pfam" id="PF01965">
    <property type="entry name" value="DJ-1_PfpI"/>
    <property type="match status" value="1"/>
</dbReference>
<sequence>MSLQGKKVAIFVDQQYQEMEVWYPYYRLVEEGAEVHVIAAEAGKTYPSKTGYPCKSDKSYDEVKPFDYDGVIAPGGFAPDFIRRHPASSAFIAQVDAQGKLVAGICHGPWCLCSANVLRGRHCTSFFAIKDDVVNAGGVWEDSEVVVDKNLVTSRKPADLPAFMRACIEVLSKQ</sequence>
<dbReference type="EMBL" id="CP063849">
    <property type="protein sequence ID" value="QOY90952.1"/>
    <property type="molecule type" value="Genomic_DNA"/>
</dbReference>
<evidence type="ECO:0000313" key="3">
    <source>
        <dbReference type="EMBL" id="QOY90952.1"/>
    </source>
</evidence>
<comment type="similarity">
    <text evidence="1">Belongs to the peptidase C56 family.</text>
</comment>
<dbReference type="Gene3D" id="3.40.50.880">
    <property type="match status" value="1"/>
</dbReference>
<dbReference type="InterPro" id="IPR002818">
    <property type="entry name" value="DJ-1/PfpI"/>
</dbReference>
<proteinExistence type="inferred from homology"/>
<dbReference type="AlphaFoldDB" id="A0A7S7SM69"/>
<keyword evidence="3" id="KW-0315">Glutamine amidotransferase</keyword>
<name>A0A7S7SM69_PALFE</name>
<dbReference type="KEGG" id="pfer:IRI77_13690"/>
<dbReference type="CDD" id="cd03134">
    <property type="entry name" value="GATase1_PfpI_like"/>
    <property type="match status" value="1"/>
</dbReference>
<evidence type="ECO:0000313" key="4">
    <source>
        <dbReference type="Proteomes" id="UP000593892"/>
    </source>
</evidence>
<dbReference type="InterPro" id="IPR006286">
    <property type="entry name" value="C56_PfpI-like"/>
</dbReference>
<dbReference type="PANTHER" id="PTHR42733">
    <property type="entry name" value="DJ-1 PROTEIN"/>
    <property type="match status" value="1"/>
</dbReference>
<dbReference type="GO" id="GO:0016740">
    <property type="term" value="F:transferase activity"/>
    <property type="evidence" value="ECO:0007669"/>
    <property type="project" value="UniProtKB-KW"/>
</dbReference>
<keyword evidence="3" id="KW-0808">Transferase</keyword>
<dbReference type="Proteomes" id="UP000593892">
    <property type="component" value="Chromosome"/>
</dbReference>
<reference evidence="3 4" key="1">
    <citation type="submission" date="2020-10" db="EMBL/GenBank/DDBJ databases">
        <title>Complete genome sequence of Paludibaculum fermentans P105T, a facultatively anaerobic acidobacterium capable of dissimilatory Fe(III) reduction.</title>
        <authorList>
            <person name="Dedysh S.N."/>
            <person name="Beletsky A.V."/>
            <person name="Kulichevskaya I.S."/>
            <person name="Mardanov A.V."/>
            <person name="Ravin N.V."/>
        </authorList>
    </citation>
    <scope>NUCLEOTIDE SEQUENCE [LARGE SCALE GENOMIC DNA]</scope>
    <source>
        <strain evidence="3 4">P105</strain>
    </source>
</reference>
<dbReference type="InterPro" id="IPR029062">
    <property type="entry name" value="Class_I_gatase-like"/>
</dbReference>